<feature type="domain" description="Helicase ATP-binding" evidence="10">
    <location>
        <begin position="420"/>
        <end position="604"/>
    </location>
</feature>
<dbReference type="SMART" id="SM00487">
    <property type="entry name" value="DEXDc"/>
    <property type="match status" value="1"/>
</dbReference>
<dbReference type="GO" id="GO:0046872">
    <property type="term" value="F:metal ion binding"/>
    <property type="evidence" value="ECO:0007669"/>
    <property type="project" value="UniProtKB-KW"/>
</dbReference>
<dbReference type="SUPFAM" id="SSF109604">
    <property type="entry name" value="HD-domain/PDEase-like"/>
    <property type="match status" value="1"/>
</dbReference>
<evidence type="ECO:0000256" key="7">
    <source>
        <dbReference type="ARBA" id="ARBA00022806"/>
    </source>
</evidence>
<evidence type="ECO:0000256" key="8">
    <source>
        <dbReference type="ARBA" id="ARBA00022840"/>
    </source>
</evidence>
<dbReference type="Proteomes" id="UP001231736">
    <property type="component" value="Unassembled WGS sequence"/>
</dbReference>
<evidence type="ECO:0000256" key="5">
    <source>
        <dbReference type="ARBA" id="ARBA00022741"/>
    </source>
</evidence>
<dbReference type="CDD" id="cd09641">
    <property type="entry name" value="Cas3''_I"/>
    <property type="match status" value="1"/>
</dbReference>
<protein>
    <submittedName>
        <fullName evidence="12">CRISPR-associated helicase Cas3</fullName>
    </submittedName>
</protein>
<accession>A0AAJ6NDJ0</accession>
<keyword evidence="9" id="KW-0051">Antiviral defense</keyword>
<dbReference type="Gene3D" id="1.10.3210.30">
    <property type="match status" value="1"/>
</dbReference>
<keyword evidence="7" id="KW-0347">Helicase</keyword>
<dbReference type="Pfam" id="PF18019">
    <property type="entry name" value="Cas3_HD"/>
    <property type="match status" value="1"/>
</dbReference>
<dbReference type="GO" id="GO:0051607">
    <property type="term" value="P:defense response to virus"/>
    <property type="evidence" value="ECO:0007669"/>
    <property type="project" value="UniProtKB-KW"/>
</dbReference>
<evidence type="ECO:0000259" key="10">
    <source>
        <dbReference type="PROSITE" id="PS51192"/>
    </source>
</evidence>
<dbReference type="NCBIfam" id="TIGR01587">
    <property type="entry name" value="cas3_core"/>
    <property type="match status" value="1"/>
</dbReference>
<gene>
    <name evidence="12" type="primary">cas3</name>
    <name evidence="12" type="ORF">QJU97_04960</name>
</gene>
<dbReference type="GO" id="GO:0003676">
    <property type="term" value="F:nucleic acid binding"/>
    <property type="evidence" value="ECO:0007669"/>
    <property type="project" value="InterPro"/>
</dbReference>
<proteinExistence type="inferred from homology"/>
<evidence type="ECO:0000256" key="9">
    <source>
        <dbReference type="ARBA" id="ARBA00023118"/>
    </source>
</evidence>
<dbReference type="PROSITE" id="PS51192">
    <property type="entry name" value="HELICASE_ATP_BIND_1"/>
    <property type="match status" value="1"/>
</dbReference>
<dbReference type="InterPro" id="IPR006483">
    <property type="entry name" value="CRISPR-assoc_Cas3_HD"/>
</dbReference>
<evidence type="ECO:0000256" key="1">
    <source>
        <dbReference type="ARBA" id="ARBA00006847"/>
    </source>
</evidence>
<dbReference type="InterPro" id="IPR054712">
    <property type="entry name" value="Cas3-like_dom"/>
</dbReference>
<dbReference type="GO" id="GO:0004386">
    <property type="term" value="F:helicase activity"/>
    <property type="evidence" value="ECO:0007669"/>
    <property type="project" value="UniProtKB-KW"/>
</dbReference>
<dbReference type="InterPro" id="IPR011545">
    <property type="entry name" value="DEAD/DEAH_box_helicase_dom"/>
</dbReference>
<dbReference type="AlphaFoldDB" id="A0AAJ6NDJ0"/>
<dbReference type="InterPro" id="IPR006474">
    <property type="entry name" value="Helicase_Cas3_CRISPR-ass_core"/>
</dbReference>
<dbReference type="NCBIfam" id="TIGR01596">
    <property type="entry name" value="cas3_HD"/>
    <property type="match status" value="1"/>
</dbReference>
<name>A0AAJ6NDJ0_9PAST</name>
<evidence type="ECO:0000256" key="2">
    <source>
        <dbReference type="ARBA" id="ARBA00009046"/>
    </source>
</evidence>
<feature type="domain" description="HD Cas3-type" evidence="11">
    <location>
        <begin position="111"/>
        <end position="350"/>
    </location>
</feature>
<keyword evidence="4" id="KW-0479">Metal-binding</keyword>
<dbReference type="PROSITE" id="PS51643">
    <property type="entry name" value="HD_CAS3"/>
    <property type="match status" value="1"/>
</dbReference>
<evidence type="ECO:0000256" key="6">
    <source>
        <dbReference type="ARBA" id="ARBA00022801"/>
    </source>
</evidence>
<evidence type="ECO:0000259" key="11">
    <source>
        <dbReference type="PROSITE" id="PS51643"/>
    </source>
</evidence>
<dbReference type="SUPFAM" id="SSF52540">
    <property type="entry name" value="P-loop containing nucleoside triphosphate hydrolases"/>
    <property type="match status" value="1"/>
</dbReference>
<dbReference type="GO" id="GO:0004518">
    <property type="term" value="F:nuclease activity"/>
    <property type="evidence" value="ECO:0007669"/>
    <property type="project" value="UniProtKB-KW"/>
</dbReference>
<dbReference type="GO" id="GO:0016787">
    <property type="term" value="F:hydrolase activity"/>
    <property type="evidence" value="ECO:0007669"/>
    <property type="project" value="UniProtKB-KW"/>
</dbReference>
<dbReference type="Pfam" id="PF22590">
    <property type="entry name" value="Cas3-like_C_2"/>
    <property type="match status" value="1"/>
</dbReference>
<dbReference type="Gene3D" id="3.40.50.300">
    <property type="entry name" value="P-loop containing nucleotide triphosphate hydrolases"/>
    <property type="match status" value="1"/>
</dbReference>
<dbReference type="Pfam" id="PF21384">
    <property type="entry name" value="Cas3_I-F_Cas2"/>
    <property type="match status" value="1"/>
</dbReference>
<keyword evidence="8" id="KW-0067">ATP-binding</keyword>
<dbReference type="InterPro" id="IPR027417">
    <property type="entry name" value="P-loop_NTPase"/>
</dbReference>
<dbReference type="InterPro" id="IPR038257">
    <property type="entry name" value="CRISPR-assoc_Cas3_HD_sf"/>
</dbReference>
<keyword evidence="3" id="KW-0540">Nuclease</keyword>
<evidence type="ECO:0000256" key="4">
    <source>
        <dbReference type="ARBA" id="ARBA00022723"/>
    </source>
</evidence>
<dbReference type="GO" id="GO:0005524">
    <property type="term" value="F:ATP binding"/>
    <property type="evidence" value="ECO:0007669"/>
    <property type="project" value="UniProtKB-KW"/>
</dbReference>
<keyword evidence="5" id="KW-0547">Nucleotide-binding</keyword>
<comment type="caution">
    <text evidence="12">The sequence shown here is derived from an EMBL/GenBank/DDBJ whole genome shotgun (WGS) entry which is preliminary data.</text>
</comment>
<organism evidence="12 13">
    <name type="scientific">Phocoenobacter skyensis</name>
    <dbReference type="NCBI Taxonomy" id="97481"/>
    <lineage>
        <taxon>Bacteria</taxon>
        <taxon>Pseudomonadati</taxon>
        <taxon>Pseudomonadota</taxon>
        <taxon>Gammaproteobacteria</taxon>
        <taxon>Pasteurellales</taxon>
        <taxon>Pasteurellaceae</taxon>
        <taxon>Phocoenobacter</taxon>
    </lineage>
</organism>
<evidence type="ECO:0000313" key="12">
    <source>
        <dbReference type="EMBL" id="MDP8174806.1"/>
    </source>
</evidence>
<evidence type="ECO:0000313" key="13">
    <source>
        <dbReference type="Proteomes" id="UP001231736"/>
    </source>
</evidence>
<dbReference type="InterPro" id="IPR048823">
    <property type="entry name" value="Cas3_I-F_Cas2"/>
</dbReference>
<comment type="similarity">
    <text evidence="1">In the N-terminal section; belongs to the CRISPR-associated nuclease Cas3-HD family.</text>
</comment>
<dbReference type="RefSeq" id="WP_306375806.1">
    <property type="nucleotide sequence ID" value="NZ_JASAYT010000012.1"/>
</dbReference>
<comment type="similarity">
    <text evidence="2">In the central section; belongs to the CRISPR-associated helicase Cas3 family.</text>
</comment>
<dbReference type="EMBL" id="JASAYT010000012">
    <property type="protein sequence ID" value="MDP8174806.1"/>
    <property type="molecule type" value="Genomic_DNA"/>
</dbReference>
<dbReference type="Pfam" id="PF00270">
    <property type="entry name" value="DEAD"/>
    <property type="match status" value="1"/>
</dbReference>
<evidence type="ECO:0000256" key="3">
    <source>
        <dbReference type="ARBA" id="ARBA00022722"/>
    </source>
</evidence>
<reference evidence="12" key="1">
    <citation type="journal article" date="2023" name="Front. Microbiol.">
        <title>Phylogeography and host specificity of Pasteurellaceae pathogenic to sea-farmed fish in the north-east Atlantic.</title>
        <authorList>
            <person name="Gulla S."/>
            <person name="Colquhoun D.J."/>
            <person name="Olsen A.B."/>
            <person name="Spilsberg B."/>
            <person name="Lagesen K."/>
            <person name="Aakesson C.P."/>
            <person name="Strom S."/>
            <person name="Manji F."/>
            <person name="Birkbeck T.H."/>
            <person name="Nilsen H.K."/>
        </authorList>
    </citation>
    <scope>NUCLEOTIDE SEQUENCE</scope>
    <source>
        <strain evidence="12">98B1</strain>
    </source>
</reference>
<dbReference type="InterPro" id="IPR014001">
    <property type="entry name" value="Helicase_ATP-bd"/>
</dbReference>
<sequence>MLVTFISQCEKKALSRTRRILDAFANRIGDNVWQTAITEEGLLAVKQLLRQTASKSTAVSCHRVRTRQRTELIWIVGNKRKFNHLGIVAVNWTTKEIIMDTLPIETTNFLANTHQQPLSQHLFAVGFVAAKLLEKLEIGDKKLLESAFVSGILHDIGKLDPQFQQWLLKKINKVEEDTPTPDDGIHIDTSISGYTKFSFEKYPRHNELSWLITNSLLDDNKGLNAKQLGQIFHSIYWHHTRPFRKENKYFNQAKGIYKLFNNPLNNIKIEKFMEQVIAVLNDVSVINQKYGNTLYSIPAWNNVFKLTDNEIPEYKIYDDLAEELEEFQANIIPNALNNLIRSAVISADRIVSKLSAGDLQEYLMEGTLEQILDNILLDQSNLSNDIKQCIDKFEQNKLNSERNQSQSIASTSLAELTDIAEFDEQANICVLQGPAGCGKTKIALEWALKTKVQKIIWVCPRVQVCLGLLNDLTQSDYLPNSKIEIFTGEYKKILTNGKTFEETENTSEECYFSGDIVITTIDQIINNIISHHKVTAMMDFMQAHIVFDEFHEIIAMPAFNLLFAELIEGKKQRKHKANTLLVSATPHDYFIEKVLGIDKSYIIRVESFNQTDYQLDFMVYDDKEEQNPMIEMSIADKKSTFIITNTAQDAQLGFLHHQDENSTLLHSKYTKMDKVNLFNQVFNCFKRGGNHQYQILRSGPIVQASLNISCERMYTDITSPENYLQRLGRLNRFGEYTHKSIYTAVIPNSAKNGKKTSHQAKFLANLYVWNTSFSWLNYLQDYLLENEKKTIKLNELYQVYQDFYADSLCQDKIKEDIENILKKSVELIKQKVMDPISIFPKAKKIKNRVSKIAKTSLRGNNRFVQMAVCHLDKDLTLSFIDEYAYDENTDHSSVIVGLTESVERIQGNGDSSKNLLSFMQAKHHNIKEGASKVYKDFILLSEARSPENPIYLSYIPNDLAPIGGERERHQHSVYYVITEKQPVGVMSLDKLPTAELL</sequence>
<keyword evidence="6" id="KW-0378">Hydrolase</keyword>